<feature type="compositionally biased region" description="Basic and acidic residues" evidence="1">
    <location>
        <begin position="170"/>
        <end position="179"/>
    </location>
</feature>
<gene>
    <name evidence="2" type="ORF">AVDCRST_MAG24-1364</name>
</gene>
<sequence>GRDCRHASDARHAGDLGPYRRGVGARGQVGRDAGAGGGARRPAHAHLSQRERRNGVIPGPPGVGRPLGARRSRRRPRRGDRGLPRRPAGLRCARRPDARRPGPQGPDCRRPQPGDADGLRPAVVRRPRRHDPAALRPAPAARAARARVAAVAGAADVRRRRRPPGGDAHGGSRGDRQQEAELLLPPGPAHRGVAEVSAPAGWVVRRRWVAARDRLDRAARGAARRGADERGAGLPRPGRERGDRRGGAAAPRAPRPAGHRRAALRDHGPARGRTGDDVGATGGGRGHRVARADAAGPAAPAAGVRRAADRPHSRGPARRGRRGWL</sequence>
<reference evidence="2" key="1">
    <citation type="submission" date="2020-02" db="EMBL/GenBank/DDBJ databases">
        <authorList>
            <person name="Meier V. D."/>
        </authorList>
    </citation>
    <scope>NUCLEOTIDE SEQUENCE</scope>
    <source>
        <strain evidence="2">AVDCRST_MAG24</strain>
    </source>
</reference>
<feature type="region of interest" description="Disordered" evidence="1">
    <location>
        <begin position="1"/>
        <end position="196"/>
    </location>
</feature>
<feature type="compositionally biased region" description="Basic and acidic residues" evidence="1">
    <location>
        <begin position="263"/>
        <end position="276"/>
    </location>
</feature>
<feature type="compositionally biased region" description="Basic residues" evidence="1">
    <location>
        <begin position="68"/>
        <end position="78"/>
    </location>
</feature>
<name>A0A6J4LWE5_9ACTN</name>
<feature type="compositionally biased region" description="Basic and acidic residues" evidence="1">
    <location>
        <begin position="216"/>
        <end position="246"/>
    </location>
</feature>
<feature type="compositionally biased region" description="Low complexity" evidence="1">
    <location>
        <begin position="247"/>
        <end position="256"/>
    </location>
</feature>
<proteinExistence type="predicted"/>
<organism evidence="2">
    <name type="scientific">uncultured Nocardioidaceae bacterium</name>
    <dbReference type="NCBI Taxonomy" id="253824"/>
    <lineage>
        <taxon>Bacteria</taxon>
        <taxon>Bacillati</taxon>
        <taxon>Actinomycetota</taxon>
        <taxon>Actinomycetes</taxon>
        <taxon>Propionibacteriales</taxon>
        <taxon>Nocardioidaceae</taxon>
        <taxon>environmental samples</taxon>
    </lineage>
</organism>
<dbReference type="AlphaFoldDB" id="A0A6J4LWE5"/>
<feature type="compositionally biased region" description="Low complexity" evidence="1">
    <location>
        <begin position="292"/>
        <end position="305"/>
    </location>
</feature>
<feature type="region of interest" description="Disordered" evidence="1">
    <location>
        <begin position="216"/>
        <end position="325"/>
    </location>
</feature>
<feature type="non-terminal residue" evidence="2">
    <location>
        <position position="325"/>
    </location>
</feature>
<dbReference type="EMBL" id="CADCUF010000209">
    <property type="protein sequence ID" value="CAA9342760.1"/>
    <property type="molecule type" value="Genomic_DNA"/>
</dbReference>
<feature type="compositionally biased region" description="Low complexity" evidence="1">
    <location>
        <begin position="20"/>
        <end position="32"/>
    </location>
</feature>
<evidence type="ECO:0000256" key="1">
    <source>
        <dbReference type="SAM" id="MobiDB-lite"/>
    </source>
</evidence>
<feature type="non-terminal residue" evidence="2">
    <location>
        <position position="1"/>
    </location>
</feature>
<dbReference type="GO" id="GO:0003910">
    <property type="term" value="F:DNA ligase (ATP) activity"/>
    <property type="evidence" value="ECO:0007669"/>
    <property type="project" value="UniProtKB-EC"/>
</dbReference>
<evidence type="ECO:0000313" key="2">
    <source>
        <dbReference type="EMBL" id="CAA9342760.1"/>
    </source>
</evidence>
<feature type="compositionally biased region" description="Basic residues" evidence="1">
    <location>
        <begin position="313"/>
        <end position="325"/>
    </location>
</feature>
<accession>A0A6J4LWE5</accession>
<feature type="compositionally biased region" description="Low complexity" evidence="1">
    <location>
        <begin position="134"/>
        <end position="155"/>
    </location>
</feature>
<dbReference type="EC" id="6.5.1.1" evidence="2"/>
<feature type="compositionally biased region" description="Basic and acidic residues" evidence="1">
    <location>
        <begin position="1"/>
        <end position="14"/>
    </location>
</feature>
<keyword evidence="2" id="KW-0436">Ligase</keyword>
<protein>
    <submittedName>
        <fullName evidence="2">DNA_ligase_IV_Ku-like</fullName>
        <ecNumber evidence="2">6.5.1.1</ecNumber>
    </submittedName>
</protein>